<dbReference type="EMBL" id="WUQX01000001">
    <property type="protein sequence ID" value="MXP76036.1"/>
    <property type="molecule type" value="Genomic_DNA"/>
</dbReference>
<keyword evidence="2" id="KW-1185">Reference proteome</keyword>
<protein>
    <submittedName>
        <fullName evidence="1">DUF4250 domain-containing protein</fullName>
    </submittedName>
</protein>
<dbReference type="RefSeq" id="WP_159751212.1">
    <property type="nucleotide sequence ID" value="NZ_CASZNZ010000073.1"/>
</dbReference>
<proteinExistence type="predicted"/>
<reference evidence="1 2" key="1">
    <citation type="submission" date="2019-12" db="EMBL/GenBank/DDBJ databases">
        <title>Sporaefaciens musculi gen. nov., sp. nov., a novel bacterium isolated from the caecum of an obese mouse.</title>
        <authorList>
            <person name="Rasmussen T.S."/>
            <person name="Streidl T."/>
            <person name="Hitch T.C.A."/>
            <person name="Wortmann E."/>
            <person name="Deptula P."/>
            <person name="Hansen M."/>
            <person name="Nielsen D.S."/>
            <person name="Clavel T."/>
            <person name="Vogensen F.K."/>
        </authorList>
    </citation>
    <scope>NUCLEOTIDE SEQUENCE [LARGE SCALE GENOMIC DNA]</scope>
    <source>
        <strain evidence="1 2">WCA-9-b2</strain>
    </source>
</reference>
<gene>
    <name evidence="1" type="ORF">GN277_11750</name>
</gene>
<accession>A0A7X3MGI3</accession>
<organism evidence="1 2">
    <name type="scientific">Sporofaciens musculi</name>
    <dbReference type="NCBI Taxonomy" id="2681861"/>
    <lineage>
        <taxon>Bacteria</taxon>
        <taxon>Bacillati</taxon>
        <taxon>Bacillota</taxon>
        <taxon>Clostridia</taxon>
        <taxon>Lachnospirales</taxon>
        <taxon>Lachnospiraceae</taxon>
        <taxon>Sporofaciens</taxon>
    </lineage>
</organism>
<dbReference type="Proteomes" id="UP000460412">
    <property type="component" value="Unassembled WGS sequence"/>
</dbReference>
<name>A0A7X3MGI3_9FIRM</name>
<sequence>MLTGLPKDPVLLLSVVNTKLRDVYHTLDELCEDMDVERDDITGKLKGIGYEYDEGRRQFV</sequence>
<dbReference type="InterPro" id="IPR025346">
    <property type="entry name" value="DUF4250"/>
</dbReference>
<comment type="caution">
    <text evidence="1">The sequence shown here is derived from an EMBL/GenBank/DDBJ whole genome shotgun (WGS) entry which is preliminary data.</text>
</comment>
<evidence type="ECO:0000313" key="1">
    <source>
        <dbReference type="EMBL" id="MXP76036.1"/>
    </source>
</evidence>
<dbReference type="AlphaFoldDB" id="A0A7X3MGI3"/>
<evidence type="ECO:0000313" key="2">
    <source>
        <dbReference type="Proteomes" id="UP000460412"/>
    </source>
</evidence>
<dbReference type="Pfam" id="PF14056">
    <property type="entry name" value="DUF4250"/>
    <property type="match status" value="1"/>
</dbReference>